<dbReference type="RefSeq" id="WP_256616769.1">
    <property type="nucleotide sequence ID" value="NZ_JANIBK010000150.1"/>
</dbReference>
<dbReference type="PROSITE" id="PS51257">
    <property type="entry name" value="PROKAR_LIPOPROTEIN"/>
    <property type="match status" value="1"/>
</dbReference>
<feature type="region of interest" description="Disordered" evidence="1">
    <location>
        <begin position="347"/>
        <end position="366"/>
    </location>
</feature>
<evidence type="ECO:0008006" key="5">
    <source>
        <dbReference type="Google" id="ProtNLM"/>
    </source>
</evidence>
<comment type="caution">
    <text evidence="3">The sequence shown here is derived from an EMBL/GenBank/DDBJ whole genome shotgun (WGS) entry which is preliminary data.</text>
</comment>
<dbReference type="Proteomes" id="UP001524586">
    <property type="component" value="Unassembled WGS sequence"/>
</dbReference>
<feature type="region of interest" description="Disordered" evidence="1">
    <location>
        <begin position="146"/>
        <end position="169"/>
    </location>
</feature>
<accession>A0ABT1U908</accession>
<name>A0ABT1U908_9GAMM</name>
<dbReference type="InterPro" id="IPR029058">
    <property type="entry name" value="AB_hydrolase_fold"/>
</dbReference>
<evidence type="ECO:0000313" key="4">
    <source>
        <dbReference type="Proteomes" id="UP001524586"/>
    </source>
</evidence>
<evidence type="ECO:0000313" key="3">
    <source>
        <dbReference type="EMBL" id="MCQ8130342.1"/>
    </source>
</evidence>
<sequence length="366" mass="39820">MGKLFRRIYVCLSASLMVLLLAACSMRPAALTEQEQLAQRDEFIAAGGYRIAGSYEIDSAGESWLRNGKALDTLMLAPRKPGAYPLIIYLPGLGEPADAGRLWREYWAKAGYAVLSVQDREVARAFADLAPEFPEQPRADGAFDRLFGDEPEGAIGPPGGRPDKAGQASSQALLEGERRYIGRTFFTEESVQNRIEQLLWVYAQCRQRAAAKQGLFARADMSAVVLVGYDIGADTATRLLVRQTGHEAPEQPAFRPLAAMLISPVVAAAAGNLRADYRAIRLPLLVLSSEQDSDSYGITTPELRRSVWDYAASRDKYLLLLKHARHALFSGSAWTAYRHNGAGGEGRGLGPAGARPDFAGQFQGEG</sequence>
<evidence type="ECO:0000256" key="1">
    <source>
        <dbReference type="SAM" id="MobiDB-lite"/>
    </source>
</evidence>
<reference evidence="3 4" key="1">
    <citation type="submission" date="2022-07" db="EMBL/GenBank/DDBJ databases">
        <title>Methylomonas rivi sp. nov., Methylomonas rosea sp. nov., Methylomonas aureus sp. nov. and Methylomonas subterranea sp. nov., four novel methanotrophs isolated from a freshwater creek and the deep terrestrial subsurface.</title>
        <authorList>
            <person name="Abin C."/>
            <person name="Sankaranarayanan K."/>
            <person name="Garner C."/>
            <person name="Sindelar R."/>
            <person name="Kotary K."/>
            <person name="Garner R."/>
            <person name="Barclay S."/>
            <person name="Lawson P."/>
            <person name="Krumholz L."/>
        </authorList>
    </citation>
    <scope>NUCLEOTIDE SEQUENCE [LARGE SCALE GENOMIC DNA]</scope>
    <source>
        <strain evidence="3 4">WSC-6</strain>
    </source>
</reference>
<feature type="signal peptide" evidence="2">
    <location>
        <begin position="1"/>
        <end position="22"/>
    </location>
</feature>
<proteinExistence type="predicted"/>
<feature type="non-terminal residue" evidence="3">
    <location>
        <position position="366"/>
    </location>
</feature>
<keyword evidence="4" id="KW-1185">Reference proteome</keyword>
<keyword evidence="2" id="KW-0732">Signal</keyword>
<feature type="chain" id="PRO_5046979117" description="Alpha/beta hydrolase" evidence="2">
    <location>
        <begin position="23"/>
        <end position="366"/>
    </location>
</feature>
<gene>
    <name evidence="3" type="ORF">NP596_17920</name>
</gene>
<dbReference type="EMBL" id="JANIBK010000150">
    <property type="protein sequence ID" value="MCQ8130342.1"/>
    <property type="molecule type" value="Genomic_DNA"/>
</dbReference>
<evidence type="ECO:0000256" key="2">
    <source>
        <dbReference type="SAM" id="SignalP"/>
    </source>
</evidence>
<organism evidence="3 4">
    <name type="scientific">Methylomonas rivi</name>
    <dbReference type="NCBI Taxonomy" id="2952226"/>
    <lineage>
        <taxon>Bacteria</taxon>
        <taxon>Pseudomonadati</taxon>
        <taxon>Pseudomonadota</taxon>
        <taxon>Gammaproteobacteria</taxon>
        <taxon>Methylococcales</taxon>
        <taxon>Methylococcaceae</taxon>
        <taxon>Methylomonas</taxon>
    </lineage>
</organism>
<protein>
    <recommendedName>
        <fullName evidence="5">Alpha/beta hydrolase</fullName>
    </recommendedName>
</protein>
<dbReference type="SUPFAM" id="SSF53474">
    <property type="entry name" value="alpha/beta-Hydrolases"/>
    <property type="match status" value="1"/>
</dbReference>
<dbReference type="Gene3D" id="3.40.50.1820">
    <property type="entry name" value="alpha/beta hydrolase"/>
    <property type="match status" value="1"/>
</dbReference>